<organism evidence="5 6">
    <name type="scientific">Tolypothrix bouteillei VB521301</name>
    <dbReference type="NCBI Taxonomy" id="1479485"/>
    <lineage>
        <taxon>Bacteria</taxon>
        <taxon>Bacillati</taxon>
        <taxon>Cyanobacteriota</taxon>
        <taxon>Cyanophyceae</taxon>
        <taxon>Nostocales</taxon>
        <taxon>Tolypothrichaceae</taxon>
        <taxon>Tolypothrix</taxon>
    </lineage>
</organism>
<keyword evidence="3 4" id="KW-0456">Lyase</keyword>
<dbReference type="Pfam" id="PF01329">
    <property type="entry name" value="Pterin_4a"/>
    <property type="match status" value="1"/>
</dbReference>
<dbReference type="RefSeq" id="WP_038080369.1">
    <property type="nucleotide sequence ID" value="NZ_JHEG04000001.1"/>
</dbReference>
<gene>
    <name evidence="5" type="ORF">DA73_0400023325</name>
</gene>
<protein>
    <recommendedName>
        <fullName evidence="4">Putative pterin-4-alpha-carbinolamine dehydratase</fullName>
        <shortName evidence="4">PHS</shortName>
        <ecNumber evidence="4">4.2.1.96</ecNumber>
    </recommendedName>
    <alternativeName>
        <fullName evidence="4">4-alpha-hydroxy-tetrahydropterin dehydratase</fullName>
    </alternativeName>
    <alternativeName>
        <fullName evidence="4">Pterin carbinolamine dehydratase</fullName>
        <shortName evidence="4">PCD</shortName>
    </alternativeName>
</protein>
<evidence type="ECO:0000256" key="4">
    <source>
        <dbReference type="HAMAP-Rule" id="MF_00434"/>
    </source>
</evidence>
<evidence type="ECO:0000256" key="1">
    <source>
        <dbReference type="ARBA" id="ARBA00001554"/>
    </source>
</evidence>
<dbReference type="EMBL" id="JHEG04000001">
    <property type="protein sequence ID" value="KAF3888094.1"/>
    <property type="molecule type" value="Genomic_DNA"/>
</dbReference>
<sequence>MNALSILSASELDLALQELQGWSIERGKLHRQFQFSSFVEAFGFMTRVALVAETIGHHPEWCNVYNRISVDLTTHDAGGITMNDIHLAHKMNELAE</sequence>
<evidence type="ECO:0000256" key="2">
    <source>
        <dbReference type="ARBA" id="ARBA00006472"/>
    </source>
</evidence>
<dbReference type="GO" id="GO:0006729">
    <property type="term" value="P:tetrahydrobiopterin biosynthetic process"/>
    <property type="evidence" value="ECO:0007669"/>
    <property type="project" value="InterPro"/>
</dbReference>
<evidence type="ECO:0000313" key="5">
    <source>
        <dbReference type="EMBL" id="KAF3888094.1"/>
    </source>
</evidence>
<dbReference type="Proteomes" id="UP000029738">
    <property type="component" value="Unassembled WGS sequence"/>
</dbReference>
<dbReference type="EC" id="4.2.1.96" evidence="4"/>
<evidence type="ECO:0000256" key="3">
    <source>
        <dbReference type="ARBA" id="ARBA00023239"/>
    </source>
</evidence>
<dbReference type="CDD" id="cd00914">
    <property type="entry name" value="PCD_DCoH_subfamily_b"/>
    <property type="match status" value="1"/>
</dbReference>
<reference evidence="5" key="2">
    <citation type="submission" date="2019-11" db="EMBL/GenBank/DDBJ databases">
        <title>Improved Assembly of Tolypothrix boutellei genome.</title>
        <authorList>
            <person name="Sarangi A.N."/>
            <person name="Mukherjee M."/>
            <person name="Ghosh S."/>
            <person name="Singh D."/>
            <person name="Das A."/>
            <person name="Kant S."/>
            <person name="Prusty A."/>
            <person name="Tripathy S."/>
        </authorList>
    </citation>
    <scope>NUCLEOTIDE SEQUENCE</scope>
    <source>
        <strain evidence="5">VB521301</strain>
    </source>
</reference>
<dbReference type="PANTHER" id="PTHR12599">
    <property type="entry name" value="PTERIN-4-ALPHA-CARBINOLAMINE DEHYDRATASE"/>
    <property type="match status" value="1"/>
</dbReference>
<comment type="similarity">
    <text evidence="2 4">Belongs to the pterin-4-alpha-carbinolamine dehydratase family.</text>
</comment>
<reference evidence="5" key="1">
    <citation type="journal article" date="2015" name="Genome Announc.">
        <title>Draft Genome Sequence of Tolypothrix boutellei Strain VB521301.</title>
        <authorList>
            <person name="Chandrababunaidu M.M."/>
            <person name="Singh D."/>
            <person name="Sen D."/>
            <person name="Bhan S."/>
            <person name="Das S."/>
            <person name="Gupta A."/>
            <person name="Adhikary S.P."/>
            <person name="Tripathy S."/>
        </authorList>
    </citation>
    <scope>NUCLEOTIDE SEQUENCE</scope>
    <source>
        <strain evidence="5">VB521301</strain>
    </source>
</reference>
<accession>A0A8S9T8U4</accession>
<dbReference type="NCBIfam" id="NF002017">
    <property type="entry name" value="PRK00823.1-2"/>
    <property type="match status" value="1"/>
</dbReference>
<comment type="catalytic activity">
    <reaction evidence="1 4">
        <text>(4aS,6R)-4a-hydroxy-L-erythro-5,6,7,8-tetrahydrobiopterin = (6R)-L-erythro-6,7-dihydrobiopterin + H2O</text>
        <dbReference type="Rhea" id="RHEA:11920"/>
        <dbReference type="ChEBI" id="CHEBI:15377"/>
        <dbReference type="ChEBI" id="CHEBI:15642"/>
        <dbReference type="ChEBI" id="CHEBI:43120"/>
        <dbReference type="EC" id="4.2.1.96"/>
    </reaction>
</comment>
<dbReference type="Gene3D" id="3.30.1360.20">
    <property type="entry name" value="Transcriptional coactivator/pterin dehydratase"/>
    <property type="match status" value="1"/>
</dbReference>
<dbReference type="PANTHER" id="PTHR12599:SF0">
    <property type="entry name" value="PTERIN-4-ALPHA-CARBINOLAMINE DEHYDRATASE"/>
    <property type="match status" value="1"/>
</dbReference>
<dbReference type="SUPFAM" id="SSF55248">
    <property type="entry name" value="PCD-like"/>
    <property type="match status" value="1"/>
</dbReference>
<name>A0A8S9T8U4_9CYAN</name>
<dbReference type="NCBIfam" id="NF002018">
    <property type="entry name" value="PRK00823.1-3"/>
    <property type="match status" value="1"/>
</dbReference>
<dbReference type="AlphaFoldDB" id="A0A8S9T8U4"/>
<dbReference type="InterPro" id="IPR001533">
    <property type="entry name" value="Pterin_deHydtase"/>
</dbReference>
<keyword evidence="6" id="KW-1185">Reference proteome</keyword>
<dbReference type="HAMAP" id="MF_00434">
    <property type="entry name" value="Pterin_4_alpha"/>
    <property type="match status" value="1"/>
</dbReference>
<evidence type="ECO:0000313" key="6">
    <source>
        <dbReference type="Proteomes" id="UP000029738"/>
    </source>
</evidence>
<comment type="caution">
    <text evidence="5">The sequence shown here is derived from an EMBL/GenBank/DDBJ whole genome shotgun (WGS) entry which is preliminary data.</text>
</comment>
<dbReference type="InterPro" id="IPR036428">
    <property type="entry name" value="PCD_sf"/>
</dbReference>
<proteinExistence type="inferred from homology"/>
<dbReference type="GO" id="GO:0008124">
    <property type="term" value="F:4-alpha-hydroxytetrahydrobiopterin dehydratase activity"/>
    <property type="evidence" value="ECO:0007669"/>
    <property type="project" value="UniProtKB-UniRule"/>
</dbReference>